<evidence type="ECO:0000256" key="4">
    <source>
        <dbReference type="ARBA" id="ARBA00022840"/>
    </source>
</evidence>
<dbReference type="OrthoDB" id="9785080at2"/>
<reference evidence="6 7" key="1">
    <citation type="submission" date="2019-11" db="EMBL/GenBank/DDBJ databases">
        <title>Terrilactibacillus tamarindus sp. nov. BCM23-1 isolated from bark of Tamarindus indica.</title>
        <authorList>
            <person name="Kingkaew E."/>
            <person name="Tanasupawat S."/>
        </authorList>
    </citation>
    <scope>NUCLEOTIDE SEQUENCE [LARGE SCALE GENOMIC DNA]</scope>
    <source>
        <strain evidence="6 7">BCM23-1</strain>
    </source>
</reference>
<gene>
    <name evidence="6" type="ORF">GMB86_05695</name>
</gene>
<dbReference type="PANTHER" id="PTHR43423">
    <property type="entry name" value="ABC TRANSPORTER I FAMILY MEMBER 17"/>
    <property type="match status" value="1"/>
</dbReference>
<keyword evidence="2" id="KW-0813">Transport</keyword>
<dbReference type="Proteomes" id="UP000440978">
    <property type="component" value="Unassembled WGS sequence"/>
</dbReference>
<evidence type="ECO:0000259" key="5">
    <source>
        <dbReference type="PROSITE" id="PS50893"/>
    </source>
</evidence>
<dbReference type="InterPro" id="IPR017871">
    <property type="entry name" value="ABC_transporter-like_CS"/>
</dbReference>
<dbReference type="Gene3D" id="3.40.50.300">
    <property type="entry name" value="P-loop containing nucleotide triphosphate hydrolases"/>
    <property type="match status" value="1"/>
</dbReference>
<keyword evidence="3" id="KW-0547">Nucleotide-binding</keyword>
<dbReference type="PROSITE" id="PS00211">
    <property type="entry name" value="ABC_TRANSPORTER_1"/>
    <property type="match status" value="1"/>
</dbReference>
<dbReference type="InterPro" id="IPR027417">
    <property type="entry name" value="P-loop_NTPase"/>
</dbReference>
<sequence length="217" mass="24716">MLELKNISFQPNDAPILSHLNLTINEGETVSIIGPSGSGKSTLLRLMADLISPTDGQCFLNGKNYISYKPEQLRQTVSYCPQTPTLFGETIFDNVSFPAKIRKEKCDIKRANYLLTAFNLSQYDLNTNVSRFSGGEKQRLAIIRQLMYVPKFLLLDEATSALDQKNQQLVEQEIFKYHQEKGLGIIWITHDIKQSTRLFSRRLTIEQGKISNEEVIK</sequence>
<dbReference type="GO" id="GO:0022857">
    <property type="term" value="F:transmembrane transporter activity"/>
    <property type="evidence" value="ECO:0007669"/>
    <property type="project" value="UniProtKB-ARBA"/>
</dbReference>
<name>A0A6N8CTZ9_9BACI</name>
<comment type="subcellular location">
    <subcellularLocation>
        <location evidence="1">Cell membrane</location>
        <topology evidence="1">Peripheral membrane protein</topology>
    </subcellularLocation>
</comment>
<dbReference type="AlphaFoldDB" id="A0A6N8CTZ9"/>
<dbReference type="SUPFAM" id="SSF52540">
    <property type="entry name" value="P-loop containing nucleoside triphosphate hydrolases"/>
    <property type="match status" value="1"/>
</dbReference>
<dbReference type="InterPro" id="IPR003593">
    <property type="entry name" value="AAA+_ATPase"/>
</dbReference>
<evidence type="ECO:0000313" key="7">
    <source>
        <dbReference type="Proteomes" id="UP000440978"/>
    </source>
</evidence>
<dbReference type="PROSITE" id="PS50893">
    <property type="entry name" value="ABC_TRANSPORTER_2"/>
    <property type="match status" value="1"/>
</dbReference>
<dbReference type="Pfam" id="PF00005">
    <property type="entry name" value="ABC_tran"/>
    <property type="match status" value="1"/>
</dbReference>
<dbReference type="GO" id="GO:0005886">
    <property type="term" value="C:plasma membrane"/>
    <property type="evidence" value="ECO:0007669"/>
    <property type="project" value="UniProtKB-SubCell"/>
</dbReference>
<dbReference type="PANTHER" id="PTHR43423:SF1">
    <property type="entry name" value="ABC TRANSPORTER I FAMILY MEMBER 17"/>
    <property type="match status" value="1"/>
</dbReference>
<dbReference type="CDD" id="cd03225">
    <property type="entry name" value="ABC_cobalt_CbiO_domain1"/>
    <property type="match status" value="1"/>
</dbReference>
<evidence type="ECO:0000256" key="3">
    <source>
        <dbReference type="ARBA" id="ARBA00022741"/>
    </source>
</evidence>
<comment type="caution">
    <text evidence="6">The sequence shown here is derived from an EMBL/GenBank/DDBJ whole genome shotgun (WGS) entry which is preliminary data.</text>
</comment>
<organism evidence="6 7">
    <name type="scientific">Terrilactibacillus tamarindi</name>
    <dbReference type="NCBI Taxonomy" id="2599694"/>
    <lineage>
        <taxon>Bacteria</taxon>
        <taxon>Bacillati</taxon>
        <taxon>Bacillota</taxon>
        <taxon>Bacilli</taxon>
        <taxon>Bacillales</taxon>
        <taxon>Bacillaceae</taxon>
        <taxon>Terrilactibacillus</taxon>
    </lineage>
</organism>
<dbReference type="InterPro" id="IPR003439">
    <property type="entry name" value="ABC_transporter-like_ATP-bd"/>
</dbReference>
<proteinExistence type="predicted"/>
<evidence type="ECO:0000256" key="1">
    <source>
        <dbReference type="ARBA" id="ARBA00004202"/>
    </source>
</evidence>
<dbReference type="EMBL" id="WNHB01000007">
    <property type="protein sequence ID" value="MTT31506.1"/>
    <property type="molecule type" value="Genomic_DNA"/>
</dbReference>
<accession>A0A6N8CTZ9</accession>
<evidence type="ECO:0000256" key="2">
    <source>
        <dbReference type="ARBA" id="ARBA00022448"/>
    </source>
</evidence>
<dbReference type="RefSeq" id="WP_155217657.1">
    <property type="nucleotide sequence ID" value="NZ_WNHB01000007.1"/>
</dbReference>
<dbReference type="InterPro" id="IPR015856">
    <property type="entry name" value="ABC_transpr_CbiO/EcfA_su"/>
</dbReference>
<feature type="domain" description="ABC transporter" evidence="5">
    <location>
        <begin position="2"/>
        <end position="215"/>
    </location>
</feature>
<dbReference type="GO" id="GO:0016887">
    <property type="term" value="F:ATP hydrolysis activity"/>
    <property type="evidence" value="ECO:0007669"/>
    <property type="project" value="InterPro"/>
</dbReference>
<evidence type="ECO:0000313" key="6">
    <source>
        <dbReference type="EMBL" id="MTT31506.1"/>
    </source>
</evidence>
<dbReference type="SMART" id="SM00382">
    <property type="entry name" value="AAA"/>
    <property type="match status" value="1"/>
</dbReference>
<keyword evidence="7" id="KW-1185">Reference proteome</keyword>
<keyword evidence="4 6" id="KW-0067">ATP-binding</keyword>
<protein>
    <submittedName>
        <fullName evidence="6">ATP-binding cassette domain-containing protein</fullName>
    </submittedName>
</protein>
<dbReference type="GO" id="GO:0005524">
    <property type="term" value="F:ATP binding"/>
    <property type="evidence" value="ECO:0007669"/>
    <property type="project" value="UniProtKB-KW"/>
</dbReference>